<reference evidence="1" key="1">
    <citation type="submission" date="2022-03" db="EMBL/GenBank/DDBJ databases">
        <title>Genomic analyses of argali, domestic sheep and their hybrids provide insights into chromosomal evolution, heterosis and genetic basis of agronomic traits.</title>
        <authorList>
            <person name="Li M."/>
        </authorList>
    </citation>
    <scope>NUCLEOTIDE SEQUENCE</scope>
    <source>
        <strain evidence="1">F1 hybrid</strain>
    </source>
</reference>
<organism evidence="1 2">
    <name type="scientific">Ovis ammon polii x Ovis aries</name>
    <dbReference type="NCBI Taxonomy" id="2918886"/>
    <lineage>
        <taxon>Eukaryota</taxon>
        <taxon>Metazoa</taxon>
        <taxon>Chordata</taxon>
        <taxon>Craniata</taxon>
        <taxon>Vertebrata</taxon>
        <taxon>Euteleostomi</taxon>
        <taxon>Mammalia</taxon>
        <taxon>Eutheria</taxon>
        <taxon>Laurasiatheria</taxon>
        <taxon>Artiodactyla</taxon>
        <taxon>Ruminantia</taxon>
        <taxon>Pecora</taxon>
        <taxon>Bovidae</taxon>
        <taxon>Caprinae</taxon>
        <taxon>Ovis</taxon>
    </lineage>
</organism>
<sequence>MDTVLPTTVRTSKDPEETNDWKELRQALSLGSDADRSTFRAERGSNLLNRQLVEPQPTVEQDDRSAV</sequence>
<proteinExistence type="predicted"/>
<accession>A0ACB9V802</accession>
<protein>
    <submittedName>
        <fullName evidence="1">Uncharacterized protein</fullName>
    </submittedName>
</protein>
<keyword evidence="2" id="KW-1185">Reference proteome</keyword>
<evidence type="ECO:0000313" key="2">
    <source>
        <dbReference type="Proteomes" id="UP001057279"/>
    </source>
</evidence>
<name>A0ACB9V802_9CETA</name>
<comment type="caution">
    <text evidence="1">The sequence shown here is derived from an EMBL/GenBank/DDBJ whole genome shotgun (WGS) entry which is preliminary data.</text>
</comment>
<dbReference type="Proteomes" id="UP001057279">
    <property type="component" value="Linkage Group LG04"/>
</dbReference>
<dbReference type="EMBL" id="CM043029">
    <property type="protein sequence ID" value="KAI4585851.1"/>
    <property type="molecule type" value="Genomic_DNA"/>
</dbReference>
<gene>
    <name evidence="1" type="ORF">MJG53_006085</name>
</gene>
<evidence type="ECO:0000313" key="1">
    <source>
        <dbReference type="EMBL" id="KAI4585851.1"/>
    </source>
</evidence>